<proteinExistence type="predicted"/>
<dbReference type="AlphaFoldDB" id="A0A8J3ZT74"/>
<evidence type="ECO:0000256" key="1">
    <source>
        <dbReference type="SAM" id="MobiDB-lite"/>
    </source>
</evidence>
<gene>
    <name evidence="2" type="ORF">Voc01_025300</name>
</gene>
<feature type="compositionally biased region" description="Low complexity" evidence="1">
    <location>
        <begin position="40"/>
        <end position="64"/>
    </location>
</feature>
<feature type="compositionally biased region" description="Polar residues" evidence="1">
    <location>
        <begin position="66"/>
        <end position="79"/>
    </location>
</feature>
<reference evidence="2" key="1">
    <citation type="submission" date="2021-01" db="EMBL/GenBank/DDBJ databases">
        <title>Whole genome shotgun sequence of Virgisporangium ochraceum NBRC 16418.</title>
        <authorList>
            <person name="Komaki H."/>
            <person name="Tamura T."/>
        </authorList>
    </citation>
    <scope>NUCLEOTIDE SEQUENCE</scope>
    <source>
        <strain evidence="2">NBRC 16418</strain>
    </source>
</reference>
<keyword evidence="3" id="KW-1185">Reference proteome</keyword>
<feature type="compositionally biased region" description="Low complexity" evidence="1">
    <location>
        <begin position="1"/>
        <end position="17"/>
    </location>
</feature>
<dbReference type="EMBL" id="BOPH01000028">
    <property type="protein sequence ID" value="GIJ67613.1"/>
    <property type="molecule type" value="Genomic_DNA"/>
</dbReference>
<name>A0A8J3ZT74_9ACTN</name>
<evidence type="ECO:0000313" key="2">
    <source>
        <dbReference type="EMBL" id="GIJ67613.1"/>
    </source>
</evidence>
<sequence length="95" mass="9446">MPRSASTFSDSSPTSRAEPGRRVSRRNRISVGLTVGGPSTGAAAVSGSTGAAAAGPVEAGPATVNAAVTPTVRQASTHNGTDHRRIINTSPHVDG</sequence>
<dbReference type="Proteomes" id="UP000635606">
    <property type="component" value="Unassembled WGS sequence"/>
</dbReference>
<protein>
    <submittedName>
        <fullName evidence="2">Uncharacterized protein</fullName>
    </submittedName>
</protein>
<organism evidence="2 3">
    <name type="scientific">Virgisporangium ochraceum</name>
    <dbReference type="NCBI Taxonomy" id="65505"/>
    <lineage>
        <taxon>Bacteria</taxon>
        <taxon>Bacillati</taxon>
        <taxon>Actinomycetota</taxon>
        <taxon>Actinomycetes</taxon>
        <taxon>Micromonosporales</taxon>
        <taxon>Micromonosporaceae</taxon>
        <taxon>Virgisporangium</taxon>
    </lineage>
</organism>
<comment type="caution">
    <text evidence="2">The sequence shown here is derived from an EMBL/GenBank/DDBJ whole genome shotgun (WGS) entry which is preliminary data.</text>
</comment>
<feature type="region of interest" description="Disordered" evidence="1">
    <location>
        <begin position="1"/>
        <end position="95"/>
    </location>
</feature>
<accession>A0A8J3ZT74</accession>
<evidence type="ECO:0000313" key="3">
    <source>
        <dbReference type="Proteomes" id="UP000635606"/>
    </source>
</evidence>